<dbReference type="AlphaFoldDB" id="A0A1R2CQ26"/>
<protein>
    <submittedName>
        <fullName evidence="1">Uncharacterized protein</fullName>
    </submittedName>
</protein>
<accession>A0A1R2CQ26</accession>
<gene>
    <name evidence="1" type="ORF">SteCoe_6365</name>
</gene>
<organism evidence="1 2">
    <name type="scientific">Stentor coeruleus</name>
    <dbReference type="NCBI Taxonomy" id="5963"/>
    <lineage>
        <taxon>Eukaryota</taxon>
        <taxon>Sar</taxon>
        <taxon>Alveolata</taxon>
        <taxon>Ciliophora</taxon>
        <taxon>Postciliodesmatophora</taxon>
        <taxon>Heterotrichea</taxon>
        <taxon>Heterotrichida</taxon>
        <taxon>Stentoridae</taxon>
        <taxon>Stentor</taxon>
    </lineage>
</organism>
<evidence type="ECO:0000313" key="2">
    <source>
        <dbReference type="Proteomes" id="UP000187209"/>
    </source>
</evidence>
<evidence type="ECO:0000313" key="1">
    <source>
        <dbReference type="EMBL" id="OMJ91107.1"/>
    </source>
</evidence>
<sequence>MDYIFDHEKLRIDEIMQRVCDKNNFTPSKPLRNSNLNFRRSSIDSYSKAQMNLSNISNFKQTGFRSETQSTSPLFIQSFQNSTHRYYKDNQFSKKKILPQVLPSLEKSIKLLRMEKEITKMFPIIHRPLNLIERQTRVMKNDELRKKSQSLIAYIPTVSFVKDKEESKKYKEKLNKNRPFIDMINSKGQKNH</sequence>
<keyword evidence="2" id="KW-1185">Reference proteome</keyword>
<name>A0A1R2CQ26_9CILI</name>
<dbReference type="EMBL" id="MPUH01000088">
    <property type="protein sequence ID" value="OMJ91107.1"/>
    <property type="molecule type" value="Genomic_DNA"/>
</dbReference>
<comment type="caution">
    <text evidence="1">The sequence shown here is derived from an EMBL/GenBank/DDBJ whole genome shotgun (WGS) entry which is preliminary data.</text>
</comment>
<proteinExistence type="predicted"/>
<dbReference type="Proteomes" id="UP000187209">
    <property type="component" value="Unassembled WGS sequence"/>
</dbReference>
<reference evidence="1 2" key="1">
    <citation type="submission" date="2016-11" db="EMBL/GenBank/DDBJ databases">
        <title>The macronuclear genome of Stentor coeruleus: a giant cell with tiny introns.</title>
        <authorList>
            <person name="Slabodnick M."/>
            <person name="Ruby J.G."/>
            <person name="Reiff S.B."/>
            <person name="Swart E.C."/>
            <person name="Gosai S."/>
            <person name="Prabakaran S."/>
            <person name="Witkowska E."/>
            <person name="Larue G.E."/>
            <person name="Fisher S."/>
            <person name="Freeman R.M."/>
            <person name="Gunawardena J."/>
            <person name="Chu W."/>
            <person name="Stover N.A."/>
            <person name="Gregory B.D."/>
            <person name="Nowacki M."/>
            <person name="Derisi J."/>
            <person name="Roy S.W."/>
            <person name="Marshall W.F."/>
            <person name="Sood P."/>
        </authorList>
    </citation>
    <scope>NUCLEOTIDE SEQUENCE [LARGE SCALE GENOMIC DNA]</scope>
    <source>
        <strain evidence="1">WM001</strain>
    </source>
</reference>